<dbReference type="GO" id="GO:0019894">
    <property type="term" value="F:kinesin binding"/>
    <property type="evidence" value="ECO:0007669"/>
    <property type="project" value="TreeGrafter"/>
</dbReference>
<evidence type="ECO:0000256" key="1">
    <source>
        <dbReference type="ARBA" id="ARBA00006235"/>
    </source>
</evidence>
<feature type="domain" description="Torsin-1A C-terminal" evidence="3">
    <location>
        <begin position="177"/>
        <end position="224"/>
    </location>
</feature>
<dbReference type="AlphaFoldDB" id="A0A6J2WIS9"/>
<gene>
    <name evidence="5" type="primary">LOC115823702</name>
</gene>
<dbReference type="GO" id="GO:0071763">
    <property type="term" value="P:nuclear membrane organization"/>
    <property type="evidence" value="ECO:0007669"/>
    <property type="project" value="TreeGrafter"/>
</dbReference>
<feature type="non-terminal residue" evidence="5">
    <location>
        <position position="1"/>
    </location>
</feature>
<accession>A0A6J2WIS9</accession>
<dbReference type="OrthoDB" id="19623at2759"/>
<dbReference type="InParanoid" id="A0A6J2WIS9"/>
<dbReference type="SUPFAM" id="SSF52540">
    <property type="entry name" value="P-loop containing nucleoside triphosphate hydrolases"/>
    <property type="match status" value="1"/>
</dbReference>
<dbReference type="Pfam" id="PF21376">
    <property type="entry name" value="TOR1A_C"/>
    <property type="match status" value="1"/>
</dbReference>
<dbReference type="InterPro" id="IPR001270">
    <property type="entry name" value="ClpA/B"/>
</dbReference>
<keyword evidence="4" id="KW-1185">Reference proteome</keyword>
<reference evidence="4" key="1">
    <citation type="submission" date="2024-06" db="UniProtKB">
        <authorList>
            <consortium name="RefSeq"/>
        </authorList>
    </citation>
    <scope>NUCLEOTIDE SEQUENCE [LARGE SCALE GENOMIC DNA]</scope>
</reference>
<evidence type="ECO:0000313" key="4">
    <source>
        <dbReference type="Proteomes" id="UP000504632"/>
    </source>
</evidence>
<dbReference type="Pfam" id="PF06309">
    <property type="entry name" value="Torsin"/>
    <property type="match status" value="1"/>
</dbReference>
<dbReference type="GeneID" id="115823702"/>
<proteinExistence type="inferred from homology"/>
<dbReference type="GO" id="GO:0005635">
    <property type="term" value="C:nuclear envelope"/>
    <property type="evidence" value="ECO:0007669"/>
    <property type="project" value="TreeGrafter"/>
</dbReference>
<dbReference type="PANTHER" id="PTHR10760">
    <property type="entry name" value="TORSIN"/>
    <property type="match status" value="1"/>
</dbReference>
<sequence length="316" mass="36666">FSFHGHTGVGKKHFSKIIARNIFIKGKKSKHVHVFISHHHFLHKEKGETYKTQLKQWIRGNVSSFPRSMFIFDEMDKMNPRLIDVIKPFLVHFSHVDGVSYREAIFIFLSNHGGNVINKVVLDSWGDGEEREQLQMNSRDMETNIFKDIYLPIPGGFWHSILIESHLMDHFIPFLPLESWHVRQCVLAEMAALNIIASDDLVDRVSRDLPYFPPEERICSVKACVKSDKNFLCQVYFDLPQAPQCTRLAPGETEEELGPEAPRRCQSLHVVQTVPSVRQSKRRRIRWPQAYKTAEKFDEEADKQQPKGMWRGGCGR</sequence>
<reference evidence="5" key="2">
    <citation type="submission" date="2025-08" db="UniProtKB">
        <authorList>
            <consortium name="RefSeq"/>
        </authorList>
    </citation>
    <scope>IDENTIFICATION</scope>
</reference>
<comment type="similarity">
    <text evidence="1">Belongs to the ClpA/ClpB family. Torsin subfamily.</text>
</comment>
<dbReference type="GO" id="GO:0005524">
    <property type="term" value="F:ATP binding"/>
    <property type="evidence" value="ECO:0007669"/>
    <property type="project" value="InterPro"/>
</dbReference>
<protein>
    <submittedName>
        <fullName evidence="5">Torsin-1A-like</fullName>
    </submittedName>
</protein>
<dbReference type="GO" id="GO:0005788">
    <property type="term" value="C:endoplasmic reticulum lumen"/>
    <property type="evidence" value="ECO:0007669"/>
    <property type="project" value="TreeGrafter"/>
</dbReference>
<name>A0A6J2WIS9_CHACN</name>
<dbReference type="Gene3D" id="3.40.50.300">
    <property type="entry name" value="P-loop containing nucleotide triphosphate hydrolases"/>
    <property type="match status" value="1"/>
</dbReference>
<dbReference type="InterPro" id="IPR027417">
    <property type="entry name" value="P-loop_NTPase"/>
</dbReference>
<dbReference type="CDD" id="cd00009">
    <property type="entry name" value="AAA"/>
    <property type="match status" value="1"/>
</dbReference>
<dbReference type="GO" id="GO:0016887">
    <property type="term" value="F:ATP hydrolysis activity"/>
    <property type="evidence" value="ECO:0007669"/>
    <property type="project" value="InterPro"/>
</dbReference>
<dbReference type="InterPro" id="IPR010448">
    <property type="entry name" value="Torsin"/>
</dbReference>
<dbReference type="RefSeq" id="XP_030643592.1">
    <property type="nucleotide sequence ID" value="XM_030787732.1"/>
</dbReference>
<evidence type="ECO:0000259" key="3">
    <source>
        <dbReference type="Pfam" id="PF21376"/>
    </source>
</evidence>
<feature type="region of interest" description="Disordered" evidence="2">
    <location>
        <begin position="296"/>
        <end position="316"/>
    </location>
</feature>
<dbReference type="Proteomes" id="UP000504632">
    <property type="component" value="Chromosome 11"/>
</dbReference>
<evidence type="ECO:0000313" key="5">
    <source>
        <dbReference type="RefSeq" id="XP_030643592.1"/>
    </source>
</evidence>
<dbReference type="InterPro" id="IPR049337">
    <property type="entry name" value="TOR1A_C"/>
</dbReference>
<dbReference type="GO" id="GO:0034504">
    <property type="term" value="P:protein localization to nucleus"/>
    <property type="evidence" value="ECO:0007669"/>
    <property type="project" value="TreeGrafter"/>
</dbReference>
<evidence type="ECO:0000256" key="2">
    <source>
        <dbReference type="SAM" id="MobiDB-lite"/>
    </source>
</evidence>
<dbReference type="PRINTS" id="PR00300">
    <property type="entry name" value="CLPPROTEASEA"/>
</dbReference>
<organism evidence="4 5">
    <name type="scientific">Chanos chanos</name>
    <name type="common">Milkfish</name>
    <name type="synonym">Mugil chanos</name>
    <dbReference type="NCBI Taxonomy" id="29144"/>
    <lineage>
        <taxon>Eukaryota</taxon>
        <taxon>Metazoa</taxon>
        <taxon>Chordata</taxon>
        <taxon>Craniata</taxon>
        <taxon>Vertebrata</taxon>
        <taxon>Euteleostomi</taxon>
        <taxon>Actinopterygii</taxon>
        <taxon>Neopterygii</taxon>
        <taxon>Teleostei</taxon>
        <taxon>Ostariophysi</taxon>
        <taxon>Gonorynchiformes</taxon>
        <taxon>Chanidae</taxon>
        <taxon>Chanos</taxon>
    </lineage>
</organism>
<dbReference type="PANTHER" id="PTHR10760:SF14">
    <property type="entry name" value="TORSIN-1B"/>
    <property type="match status" value="1"/>
</dbReference>